<comment type="caution">
    <text evidence="1">The sequence shown here is derived from an EMBL/GenBank/DDBJ whole genome shotgun (WGS) entry which is preliminary data.</text>
</comment>
<dbReference type="EMBL" id="CAJVQC010005614">
    <property type="protein sequence ID" value="CAG8556205.1"/>
    <property type="molecule type" value="Genomic_DNA"/>
</dbReference>
<name>A0ACA9LYA7_9GLOM</name>
<keyword evidence="2" id="KW-1185">Reference proteome</keyword>
<gene>
    <name evidence="1" type="ORF">RPERSI_LOCUS4169</name>
</gene>
<organism evidence="1 2">
    <name type="scientific">Racocetra persica</name>
    <dbReference type="NCBI Taxonomy" id="160502"/>
    <lineage>
        <taxon>Eukaryota</taxon>
        <taxon>Fungi</taxon>
        <taxon>Fungi incertae sedis</taxon>
        <taxon>Mucoromycota</taxon>
        <taxon>Glomeromycotina</taxon>
        <taxon>Glomeromycetes</taxon>
        <taxon>Diversisporales</taxon>
        <taxon>Gigasporaceae</taxon>
        <taxon>Racocetra</taxon>
    </lineage>
</organism>
<proteinExistence type="predicted"/>
<accession>A0ACA9LYA7</accession>
<dbReference type="Proteomes" id="UP000789920">
    <property type="component" value="Unassembled WGS sequence"/>
</dbReference>
<evidence type="ECO:0000313" key="2">
    <source>
        <dbReference type="Proteomes" id="UP000789920"/>
    </source>
</evidence>
<feature type="non-terminal residue" evidence="1">
    <location>
        <position position="237"/>
    </location>
</feature>
<protein>
    <submittedName>
        <fullName evidence="1">33047_t:CDS:1</fullName>
    </submittedName>
</protein>
<reference evidence="1" key="1">
    <citation type="submission" date="2021-06" db="EMBL/GenBank/DDBJ databases">
        <authorList>
            <person name="Kallberg Y."/>
            <person name="Tangrot J."/>
            <person name="Rosling A."/>
        </authorList>
    </citation>
    <scope>NUCLEOTIDE SEQUENCE</scope>
    <source>
        <strain evidence="1">MA461A</strain>
    </source>
</reference>
<sequence length="237" mass="26936">MSSNRIVTIGIGGASCSGKTTLAKWLLKVLPNCTLFFQDEFFKLENDLPIDPTTKYTNWDCPEAINFPLFLSTLKDLHQTGSLPTTFVSNEINNVHSDVKGCGLYELVRRLSLRVNEVLDALAGDDDKNNEWYFVLVDGFLLYYDPEVIKELDVKLFVRADRYAVDPPDYFDKIVWPNYVEFHKNLSIKELSSGVIDGVKSGHTAIEDLVVLDTNNEENFGENLEEAVETVIRFIER</sequence>
<evidence type="ECO:0000313" key="1">
    <source>
        <dbReference type="EMBL" id="CAG8556205.1"/>
    </source>
</evidence>